<keyword evidence="2" id="KW-1003">Cell membrane</keyword>
<feature type="transmembrane region" description="Helical" evidence="6">
    <location>
        <begin position="144"/>
        <end position="168"/>
    </location>
</feature>
<protein>
    <recommendedName>
        <fullName evidence="7">ABC3 transporter permease C-terminal domain-containing protein</fullName>
    </recommendedName>
</protein>
<evidence type="ECO:0000256" key="1">
    <source>
        <dbReference type="ARBA" id="ARBA00004651"/>
    </source>
</evidence>
<feature type="transmembrane region" description="Helical" evidence="6">
    <location>
        <begin position="320"/>
        <end position="345"/>
    </location>
</feature>
<feature type="transmembrane region" description="Helical" evidence="6">
    <location>
        <begin position="20"/>
        <end position="41"/>
    </location>
</feature>
<feature type="transmembrane region" description="Helical" evidence="6">
    <location>
        <begin position="224"/>
        <end position="240"/>
    </location>
</feature>
<dbReference type="Pfam" id="PF02687">
    <property type="entry name" value="FtsX"/>
    <property type="match status" value="2"/>
</dbReference>
<feature type="transmembrane region" description="Helical" evidence="6">
    <location>
        <begin position="101"/>
        <end position="124"/>
    </location>
</feature>
<feature type="transmembrane region" description="Helical" evidence="6">
    <location>
        <begin position="53"/>
        <end position="73"/>
    </location>
</feature>
<keyword evidence="4 6" id="KW-1133">Transmembrane helix</keyword>
<evidence type="ECO:0000256" key="3">
    <source>
        <dbReference type="ARBA" id="ARBA00022692"/>
    </source>
</evidence>
<dbReference type="InterPro" id="IPR052536">
    <property type="entry name" value="ABC-4_Integral_Memb_Prot"/>
</dbReference>
<keyword evidence="9" id="KW-1185">Reference proteome</keyword>
<dbReference type="InterPro" id="IPR003838">
    <property type="entry name" value="ABC3_permease_C"/>
</dbReference>
<dbReference type="EMBL" id="BOSE01000009">
    <property type="protein sequence ID" value="GIP18642.1"/>
    <property type="molecule type" value="Genomic_DNA"/>
</dbReference>
<feature type="domain" description="ABC3 transporter permease C-terminal" evidence="7">
    <location>
        <begin position="330"/>
        <end position="431"/>
    </location>
</feature>
<dbReference type="Proteomes" id="UP000683139">
    <property type="component" value="Unassembled WGS sequence"/>
</dbReference>
<feature type="transmembrane region" description="Helical" evidence="6">
    <location>
        <begin position="379"/>
        <end position="398"/>
    </location>
</feature>
<dbReference type="RefSeq" id="WP_213519292.1">
    <property type="nucleotide sequence ID" value="NZ_BOSE01000009.1"/>
</dbReference>
<evidence type="ECO:0000256" key="5">
    <source>
        <dbReference type="ARBA" id="ARBA00023136"/>
    </source>
</evidence>
<dbReference type="GO" id="GO:0005886">
    <property type="term" value="C:plasma membrane"/>
    <property type="evidence" value="ECO:0007669"/>
    <property type="project" value="UniProtKB-SubCell"/>
</dbReference>
<keyword evidence="3 6" id="KW-0812">Transmembrane</keyword>
<feature type="transmembrane region" description="Helical" evidence="6">
    <location>
        <begin position="410"/>
        <end position="430"/>
    </location>
</feature>
<evidence type="ECO:0000313" key="8">
    <source>
        <dbReference type="EMBL" id="GIP18642.1"/>
    </source>
</evidence>
<organism evidence="8 9">
    <name type="scientific">Paenibacillus montaniterrae</name>
    <dbReference type="NCBI Taxonomy" id="429341"/>
    <lineage>
        <taxon>Bacteria</taxon>
        <taxon>Bacillati</taxon>
        <taxon>Bacillota</taxon>
        <taxon>Bacilli</taxon>
        <taxon>Bacillales</taxon>
        <taxon>Paenibacillaceae</taxon>
        <taxon>Paenibacillus</taxon>
    </lineage>
</organism>
<reference evidence="8" key="1">
    <citation type="submission" date="2021-03" db="EMBL/GenBank/DDBJ databases">
        <title>Antimicrobial resistance genes in bacteria isolated from Japanese honey, and their potential for conferring macrolide and lincosamide resistance in the American foulbrood pathogen Paenibacillus larvae.</title>
        <authorList>
            <person name="Okamoto M."/>
            <person name="Kumagai M."/>
            <person name="Kanamori H."/>
            <person name="Takamatsu D."/>
        </authorList>
    </citation>
    <scope>NUCLEOTIDE SEQUENCE</scope>
    <source>
        <strain evidence="8">J40TS1</strain>
    </source>
</reference>
<evidence type="ECO:0000259" key="7">
    <source>
        <dbReference type="Pfam" id="PF02687"/>
    </source>
</evidence>
<evidence type="ECO:0000256" key="4">
    <source>
        <dbReference type="ARBA" id="ARBA00022989"/>
    </source>
</evidence>
<dbReference type="AlphaFoldDB" id="A0A919YT02"/>
<gene>
    <name evidence="8" type="ORF">J40TS1_42840</name>
</gene>
<evidence type="ECO:0000256" key="2">
    <source>
        <dbReference type="ARBA" id="ARBA00022475"/>
    </source>
</evidence>
<comment type="caution">
    <text evidence="8">The sequence shown here is derived from an EMBL/GenBank/DDBJ whole genome shotgun (WGS) entry which is preliminary data.</text>
</comment>
<feature type="transmembrane region" description="Helical" evidence="6">
    <location>
        <begin position="198"/>
        <end position="218"/>
    </location>
</feature>
<feature type="transmembrane region" description="Helical" evidence="6">
    <location>
        <begin position="280"/>
        <end position="300"/>
    </location>
</feature>
<sequence>MTLRSLAFSNIRGNWRSYGAFFMSSVFSVMIFYMYAAFVAHPDLASEASKVRVGMVLCQFVIVMFSFWFVLYANSAFLRSRRKEFGLFFMFGMTRMQLRRLIVYEGILIALAAIAAGIGLGIFFSKPFLMTLAVLLGMKDSIAVAVPLDALWMTAGGFFILFISISIVKALQLARLEITELLQLTDEEEERTPHSPSLAWLAIAALAASYGMALVLNAANFNRLAPIILLLAIAGTYLLFTRFSEQLLRFIIGSSSIYYYRTNMIVLAQLGLKLKKNARMLFAVSILSAIIVTASGTVYMLGLAVQLDNVQTQYEDPQGIISLTMFIGAFISFLFFIASGSMIYFKLFTDLQEDQSEYKALTLVGITPAELRTIISMQVGMLFFAPCLVGIIHALFALKALDNLLMVSNWLYSFVIIGIYIGLQTIYFLVACHSYMKSISLTKGSLK</sequence>
<accession>A0A919YT02</accession>
<keyword evidence="5 6" id="KW-0472">Membrane</keyword>
<evidence type="ECO:0000256" key="6">
    <source>
        <dbReference type="SAM" id="Phobius"/>
    </source>
</evidence>
<evidence type="ECO:0000313" key="9">
    <source>
        <dbReference type="Proteomes" id="UP000683139"/>
    </source>
</evidence>
<proteinExistence type="predicted"/>
<dbReference type="PANTHER" id="PTHR46795">
    <property type="entry name" value="ABC TRANSPORTER PERMEASE-RELATED-RELATED"/>
    <property type="match status" value="1"/>
</dbReference>
<name>A0A919YT02_9BACL</name>
<feature type="domain" description="ABC3 transporter permease C-terminal" evidence="7">
    <location>
        <begin position="60"/>
        <end position="177"/>
    </location>
</feature>
<dbReference type="PANTHER" id="PTHR46795:SF1">
    <property type="entry name" value="ABC TRANSPORTER PERMEASE PROTEIN"/>
    <property type="match status" value="1"/>
</dbReference>
<comment type="subcellular location">
    <subcellularLocation>
        <location evidence="1">Cell membrane</location>
        <topology evidence="1">Multi-pass membrane protein</topology>
    </subcellularLocation>
</comment>